<evidence type="ECO:0000313" key="2">
    <source>
        <dbReference type="Proteomes" id="UP000265618"/>
    </source>
</evidence>
<dbReference type="EMBL" id="BDIP01008172">
    <property type="protein sequence ID" value="GIQ91697.1"/>
    <property type="molecule type" value="Genomic_DNA"/>
</dbReference>
<sequence>SNPLRHCACCSVSFHVGCQKMLGKLSSAQLLEHREVQDRALSDETHPFHPHVYDIEKGREAHVLCKDCRGGTCTVQGL</sequence>
<dbReference type="AlphaFoldDB" id="A0A9K3DAN3"/>
<organism evidence="1 2">
    <name type="scientific">Kipferlia bialata</name>
    <dbReference type="NCBI Taxonomy" id="797122"/>
    <lineage>
        <taxon>Eukaryota</taxon>
        <taxon>Metamonada</taxon>
        <taxon>Carpediemonas-like organisms</taxon>
        <taxon>Kipferlia</taxon>
    </lineage>
</organism>
<accession>A0A9K3DAN3</accession>
<protein>
    <submittedName>
        <fullName evidence="1">Uncharacterized protein</fullName>
    </submittedName>
</protein>
<reference evidence="1 2" key="1">
    <citation type="journal article" date="2018" name="PLoS ONE">
        <title>The draft genome of Kipferlia bialata reveals reductive genome evolution in fornicate parasites.</title>
        <authorList>
            <person name="Tanifuji G."/>
            <person name="Takabayashi S."/>
            <person name="Kume K."/>
            <person name="Takagi M."/>
            <person name="Nakayama T."/>
            <person name="Kamikawa R."/>
            <person name="Inagaki Y."/>
            <person name="Hashimoto T."/>
        </authorList>
    </citation>
    <scope>NUCLEOTIDE SEQUENCE [LARGE SCALE GENOMIC DNA]</scope>
    <source>
        <strain evidence="1">NY0173</strain>
    </source>
</reference>
<feature type="non-terminal residue" evidence="1">
    <location>
        <position position="1"/>
    </location>
</feature>
<name>A0A9K3DAN3_9EUKA</name>
<proteinExistence type="predicted"/>
<gene>
    <name evidence="1" type="ORF">KIPB_015065</name>
</gene>
<comment type="caution">
    <text evidence="1">The sequence shown here is derived from an EMBL/GenBank/DDBJ whole genome shotgun (WGS) entry which is preliminary data.</text>
</comment>
<dbReference type="Proteomes" id="UP000265618">
    <property type="component" value="Unassembled WGS sequence"/>
</dbReference>
<keyword evidence="2" id="KW-1185">Reference proteome</keyword>
<evidence type="ECO:0000313" key="1">
    <source>
        <dbReference type="EMBL" id="GIQ91697.1"/>
    </source>
</evidence>